<dbReference type="EMBL" id="JAMKFB020000002">
    <property type="protein sequence ID" value="KAL0201679.1"/>
    <property type="molecule type" value="Genomic_DNA"/>
</dbReference>
<keyword evidence="3" id="KW-0342">GTP-binding</keyword>
<evidence type="ECO:0000256" key="2">
    <source>
        <dbReference type="ARBA" id="ARBA00022741"/>
    </source>
</evidence>
<dbReference type="InterPro" id="IPR045058">
    <property type="entry name" value="GIMA/IAN/Toc"/>
</dbReference>
<organism evidence="5 6">
    <name type="scientific">Cirrhinus mrigala</name>
    <name type="common">Mrigala</name>
    <dbReference type="NCBI Taxonomy" id="683832"/>
    <lineage>
        <taxon>Eukaryota</taxon>
        <taxon>Metazoa</taxon>
        <taxon>Chordata</taxon>
        <taxon>Craniata</taxon>
        <taxon>Vertebrata</taxon>
        <taxon>Euteleostomi</taxon>
        <taxon>Actinopterygii</taxon>
        <taxon>Neopterygii</taxon>
        <taxon>Teleostei</taxon>
        <taxon>Ostariophysi</taxon>
        <taxon>Cypriniformes</taxon>
        <taxon>Cyprinidae</taxon>
        <taxon>Labeoninae</taxon>
        <taxon>Labeonini</taxon>
        <taxon>Cirrhinus</taxon>
    </lineage>
</organism>
<dbReference type="PANTHER" id="PTHR10903:SF188">
    <property type="entry name" value="GTPASE IMAP FAMILY MEMBER 2-LIKE-RELATED"/>
    <property type="match status" value="1"/>
</dbReference>
<feature type="domain" description="AIG1-type G" evidence="4">
    <location>
        <begin position="19"/>
        <end position="130"/>
    </location>
</feature>
<keyword evidence="6" id="KW-1185">Reference proteome</keyword>
<gene>
    <name evidence="5" type="ORF">M9458_004866</name>
</gene>
<comment type="similarity">
    <text evidence="1">Belongs to the TRAFAC class TrmE-Era-EngA-EngB-Septin-like GTPase superfamily. AIG1/Toc34/Toc159-like paraseptin GTPase family. IAN subfamily.</text>
</comment>
<dbReference type="Pfam" id="PF04548">
    <property type="entry name" value="AIG1"/>
    <property type="match status" value="1"/>
</dbReference>
<dbReference type="AlphaFoldDB" id="A0ABD0RT05"/>
<accession>A0ABD0RT05</accession>
<evidence type="ECO:0000259" key="4">
    <source>
        <dbReference type="Pfam" id="PF04548"/>
    </source>
</evidence>
<comment type="caution">
    <text evidence="5">The sequence shown here is derived from an EMBL/GenBank/DDBJ whole genome shotgun (WGS) entry which is preliminary data.</text>
</comment>
<dbReference type="Proteomes" id="UP001529510">
    <property type="component" value="Unassembled WGS sequence"/>
</dbReference>
<dbReference type="PANTHER" id="PTHR10903">
    <property type="entry name" value="GTPASE, IMAP FAMILY MEMBER-RELATED"/>
    <property type="match status" value="1"/>
</dbReference>
<reference evidence="5 6" key="1">
    <citation type="submission" date="2024-05" db="EMBL/GenBank/DDBJ databases">
        <title>Genome sequencing and assembly of Indian major carp, Cirrhinus mrigala (Hamilton, 1822).</title>
        <authorList>
            <person name="Mohindra V."/>
            <person name="Chowdhury L.M."/>
            <person name="Lal K."/>
            <person name="Jena J.K."/>
        </authorList>
    </citation>
    <scope>NUCLEOTIDE SEQUENCE [LARGE SCALE GENOMIC DNA]</scope>
    <source>
        <strain evidence="5">CM1030</strain>
        <tissue evidence="5">Blood</tissue>
    </source>
</reference>
<dbReference type="GO" id="GO:0005525">
    <property type="term" value="F:GTP binding"/>
    <property type="evidence" value="ECO:0007669"/>
    <property type="project" value="UniProtKB-KW"/>
</dbReference>
<feature type="non-terminal residue" evidence="5">
    <location>
        <position position="131"/>
    </location>
</feature>
<proteinExistence type="inferred from homology"/>
<dbReference type="InterPro" id="IPR006703">
    <property type="entry name" value="G_AIG1"/>
</dbReference>
<evidence type="ECO:0000256" key="1">
    <source>
        <dbReference type="ARBA" id="ARBA00008535"/>
    </source>
</evidence>
<evidence type="ECO:0000256" key="3">
    <source>
        <dbReference type="ARBA" id="ARBA00023134"/>
    </source>
</evidence>
<dbReference type="Gene3D" id="3.40.50.300">
    <property type="entry name" value="P-loop containing nucleotide triphosphate hydrolases"/>
    <property type="match status" value="1"/>
</dbReference>
<name>A0ABD0RT05_CIRMR</name>
<evidence type="ECO:0000313" key="5">
    <source>
        <dbReference type="EMBL" id="KAL0201679.1"/>
    </source>
</evidence>
<sequence>MIGSQEIDLEPLDHVIDQVVNENEIHAFIFVVRLGQLTDEDKMGIEWLQRFFGDQVLSFVITLFTYEREEECDTITDDLKNNSVLEQLLEKCGGRYHTCSKIMNNQSEMRELIDRIKRLFTDNNLQCYTRE</sequence>
<dbReference type="InterPro" id="IPR027417">
    <property type="entry name" value="P-loop_NTPase"/>
</dbReference>
<keyword evidence="2" id="KW-0547">Nucleotide-binding</keyword>
<evidence type="ECO:0000313" key="6">
    <source>
        <dbReference type="Proteomes" id="UP001529510"/>
    </source>
</evidence>
<protein>
    <recommendedName>
        <fullName evidence="4">AIG1-type G domain-containing protein</fullName>
    </recommendedName>
</protein>